<evidence type="ECO:0000256" key="4">
    <source>
        <dbReference type="ARBA" id="ARBA00016662"/>
    </source>
</evidence>
<sequence length="675" mass="72334">MQTNELDQLSINALRFLSIDMIEAANSGHPGLPLGVAPMAYTLWTKHLTVNPKHSQWINRDRFVLSAGHGSALLYSLLHLSGFDLSLDDLKQFRKFNSKTPGHPEAGFVDGVDATTGPLGQGLGMAVGMAMAETHLRAKYNKPNFSVVDHFTYVIAGDGDLMEGISHESASLAGHLKLGKLIVLYDDNGISLDGSTQMAFTEDVTKRFEAYDWQVIKVTDGNDITAINQAIETAKATRNQPTLIDIKTTIGYGSPAAGTNTAHGKPLTGAAMAETRDALGWTYAPFDIPAAVSANFSATVADRGAAAETAWNALFEAYAQAYPELAKELLDGFNPIDVTQLKLPVSHVGEKESGRNTSQKLIASFTEQLPSLWGGSADLFSSNKTNVKAADDFQADNPGGQNIWFGVREFGEAAAVNGMMLHGGVRPYASTFFVFSDYMRAAIRLAAIQQIPATYVFTHDSVAVGEDGPTHEPIEQLMSYRAMPNVTVLRPADANEASVAWKLALAAEKTPTLLVLTRQDLPTLAGTEDRAETGVARGGYVLSPSRQKVPDGILMATGSEVQLAVAAQEHLRDLGYDASVVSIPSFELFDKQPQDYRNAVLPPEVNVRVSIELGATFGWERYVGLNGIALGINDRFGESGAADDIIASLGITAQAASNAFIKLAANKNDTIGKVI</sequence>
<dbReference type="PATRIC" id="fig|1302272.5.peg.2605"/>
<keyword evidence="5" id="KW-0808">Transferase</keyword>
<dbReference type="InterPro" id="IPR029061">
    <property type="entry name" value="THDP-binding"/>
</dbReference>
<feature type="binding site" evidence="13">
    <location>
        <position position="188"/>
    </location>
    <ligand>
        <name>thiamine diphosphate</name>
        <dbReference type="ChEBI" id="CHEBI:58937"/>
    </ligand>
</feature>
<feature type="binding site" evidence="13">
    <location>
        <begin position="117"/>
        <end position="119"/>
    </location>
    <ligand>
        <name>thiamine diphosphate</name>
        <dbReference type="ChEBI" id="CHEBI:58937"/>
    </ligand>
</feature>
<dbReference type="CDD" id="cd07033">
    <property type="entry name" value="TPP_PYR_DXS_TK_like"/>
    <property type="match status" value="1"/>
</dbReference>
<evidence type="ECO:0000313" key="17">
    <source>
        <dbReference type="EMBL" id="KRK47434.1"/>
    </source>
</evidence>
<keyword evidence="7 14" id="KW-0460">Magnesium</keyword>
<feature type="binding site" evidence="12">
    <location>
        <position position="382"/>
    </location>
    <ligand>
        <name>substrate</name>
    </ligand>
</feature>
<comment type="subunit">
    <text evidence="2">Homodimer.</text>
</comment>
<feature type="binding site" evidence="14">
    <location>
        <position position="190"/>
    </location>
    <ligand>
        <name>Mg(2+)</name>
        <dbReference type="ChEBI" id="CHEBI:18420"/>
    </ligand>
</feature>
<keyword evidence="18" id="KW-1185">Reference proteome</keyword>
<dbReference type="PROSITE" id="PS00801">
    <property type="entry name" value="TRANSKETOLASE_1"/>
    <property type="match status" value="1"/>
</dbReference>
<dbReference type="InterPro" id="IPR055152">
    <property type="entry name" value="Transketolase-like_C_2"/>
</dbReference>
<dbReference type="GO" id="GO:0006098">
    <property type="term" value="P:pentose-phosphate shunt"/>
    <property type="evidence" value="ECO:0007669"/>
    <property type="project" value="TreeGrafter"/>
</dbReference>
<dbReference type="Gene3D" id="3.40.50.920">
    <property type="match status" value="1"/>
</dbReference>
<comment type="cofactor">
    <cofactor evidence="13">
        <name>thiamine diphosphate</name>
        <dbReference type="ChEBI" id="CHEBI:58937"/>
    </cofactor>
    <text evidence="13">Binds 1 thiamine pyrophosphate per subunit. During the reaction, the substrate forms a covalent intermediate with the cofactor.</text>
</comment>
<evidence type="ECO:0000256" key="11">
    <source>
        <dbReference type="PIRSR" id="PIRSR605478-1"/>
    </source>
</evidence>
<feature type="binding site" evidence="12">
    <location>
        <position position="459"/>
    </location>
    <ligand>
        <name>substrate</name>
    </ligand>
</feature>
<evidence type="ECO:0000256" key="1">
    <source>
        <dbReference type="ARBA" id="ARBA00007131"/>
    </source>
</evidence>
<dbReference type="InterPro" id="IPR049557">
    <property type="entry name" value="Transketolase_CS"/>
</dbReference>
<dbReference type="Pfam" id="PF00456">
    <property type="entry name" value="Transketolase_N"/>
    <property type="match status" value="1"/>
</dbReference>
<dbReference type="FunFam" id="3.40.50.970:FF:000004">
    <property type="entry name" value="Transketolase"/>
    <property type="match status" value="1"/>
</dbReference>
<dbReference type="CDD" id="cd02012">
    <property type="entry name" value="TPP_TK"/>
    <property type="match status" value="1"/>
</dbReference>
<comment type="similarity">
    <text evidence="1">Belongs to the transketolase family.</text>
</comment>
<dbReference type="FunFam" id="3.40.50.970:FF:000003">
    <property type="entry name" value="Transketolase"/>
    <property type="match status" value="1"/>
</dbReference>
<dbReference type="SUPFAM" id="SSF52518">
    <property type="entry name" value="Thiamin diphosphate-binding fold (THDP-binding)"/>
    <property type="match status" value="2"/>
</dbReference>
<name>A0A0R1HVT3_9LACO</name>
<feature type="binding site" evidence="13">
    <location>
        <position position="159"/>
    </location>
    <ligand>
        <name>thiamine diphosphate</name>
        <dbReference type="ChEBI" id="CHEBI:58937"/>
    </ligand>
</feature>
<organism evidence="17 18">
    <name type="scientific">Secundilactobacillus kimchicus JCM 15530</name>
    <dbReference type="NCBI Taxonomy" id="1302272"/>
    <lineage>
        <taxon>Bacteria</taxon>
        <taxon>Bacillati</taxon>
        <taxon>Bacillota</taxon>
        <taxon>Bacilli</taxon>
        <taxon>Lactobacillales</taxon>
        <taxon>Lactobacillaceae</taxon>
        <taxon>Secundilactobacillus</taxon>
    </lineage>
</organism>
<dbReference type="SMART" id="SM00861">
    <property type="entry name" value="Transket_pyr"/>
    <property type="match status" value="1"/>
</dbReference>
<dbReference type="AlphaFoldDB" id="A0A0R1HVT3"/>
<dbReference type="EMBL" id="AZCX01000009">
    <property type="protein sequence ID" value="KRK47434.1"/>
    <property type="molecule type" value="Genomic_DNA"/>
</dbReference>
<gene>
    <name evidence="17" type="ORF">FC96_GL002556</name>
</gene>
<dbReference type="PANTHER" id="PTHR43522">
    <property type="entry name" value="TRANSKETOLASE"/>
    <property type="match status" value="1"/>
</dbReference>
<dbReference type="Proteomes" id="UP000050911">
    <property type="component" value="Unassembled WGS sequence"/>
</dbReference>
<keyword evidence="8 13" id="KW-0786">Thiamine pyrophosphate</keyword>
<dbReference type="InterPro" id="IPR005474">
    <property type="entry name" value="Transketolase_N"/>
</dbReference>
<evidence type="ECO:0000256" key="8">
    <source>
        <dbReference type="ARBA" id="ARBA00023052"/>
    </source>
</evidence>
<evidence type="ECO:0000256" key="3">
    <source>
        <dbReference type="ARBA" id="ARBA00013152"/>
    </source>
</evidence>
<protein>
    <recommendedName>
        <fullName evidence="4 10">Transketolase</fullName>
        <ecNumber evidence="3 10">2.2.1.1</ecNumber>
    </recommendedName>
</protein>
<dbReference type="OrthoDB" id="8732661at2"/>
<feature type="binding site" evidence="13">
    <location>
        <position position="435"/>
    </location>
    <ligand>
        <name>thiamine diphosphate</name>
        <dbReference type="ChEBI" id="CHEBI:58937"/>
    </ligand>
</feature>
<feature type="binding site" evidence="12">
    <location>
        <position position="518"/>
    </location>
    <ligand>
        <name>substrate</name>
    </ligand>
</feature>
<feature type="binding site" evidence="12">
    <location>
        <position position="467"/>
    </location>
    <ligand>
        <name>substrate</name>
    </ligand>
</feature>
<keyword evidence="6 14" id="KW-0479">Metal-binding</keyword>
<feature type="site" description="Important for catalytic activity" evidence="15">
    <location>
        <position position="263"/>
    </location>
</feature>
<evidence type="ECO:0000256" key="10">
    <source>
        <dbReference type="NCBIfam" id="TIGR00232"/>
    </source>
</evidence>
<feature type="binding site" evidence="12">
    <location>
        <position position="471"/>
    </location>
    <ligand>
        <name>substrate</name>
    </ligand>
</feature>
<feature type="active site" description="Proton donor" evidence="11">
    <location>
        <position position="409"/>
    </location>
</feature>
<feature type="binding site" evidence="12">
    <location>
        <position position="29"/>
    </location>
    <ligand>
        <name>substrate</name>
    </ligand>
</feature>
<dbReference type="InterPro" id="IPR009014">
    <property type="entry name" value="Transketo_C/PFOR_II"/>
</dbReference>
<dbReference type="Pfam" id="PF02779">
    <property type="entry name" value="Transket_pyr"/>
    <property type="match status" value="1"/>
</dbReference>
<dbReference type="SUPFAM" id="SSF52922">
    <property type="entry name" value="TK C-terminal domain-like"/>
    <property type="match status" value="1"/>
</dbReference>
<evidence type="ECO:0000259" key="16">
    <source>
        <dbReference type="SMART" id="SM00861"/>
    </source>
</evidence>
<reference evidence="17 18" key="1">
    <citation type="journal article" date="2015" name="Genome Announc.">
        <title>Expanding the biotechnology potential of lactobacilli through comparative genomics of 213 strains and associated genera.</title>
        <authorList>
            <person name="Sun Z."/>
            <person name="Harris H.M."/>
            <person name="McCann A."/>
            <person name="Guo C."/>
            <person name="Argimon S."/>
            <person name="Zhang W."/>
            <person name="Yang X."/>
            <person name="Jeffery I.B."/>
            <person name="Cooney J.C."/>
            <person name="Kagawa T.F."/>
            <person name="Liu W."/>
            <person name="Song Y."/>
            <person name="Salvetti E."/>
            <person name="Wrobel A."/>
            <person name="Rasinkangas P."/>
            <person name="Parkhill J."/>
            <person name="Rea M.C."/>
            <person name="O'Sullivan O."/>
            <person name="Ritari J."/>
            <person name="Douillard F.P."/>
            <person name="Paul Ross R."/>
            <person name="Yang R."/>
            <person name="Briner A.E."/>
            <person name="Felis G.E."/>
            <person name="de Vos W.M."/>
            <person name="Barrangou R."/>
            <person name="Klaenhammer T.R."/>
            <person name="Caufield P.W."/>
            <person name="Cui Y."/>
            <person name="Zhang H."/>
            <person name="O'Toole P.W."/>
        </authorList>
    </citation>
    <scope>NUCLEOTIDE SEQUENCE [LARGE SCALE GENOMIC DNA]</scope>
    <source>
        <strain evidence="17 18">JCM 15530</strain>
    </source>
</reference>
<feature type="binding site" evidence="14">
    <location>
        <position position="188"/>
    </location>
    <ligand>
        <name>Mg(2+)</name>
        <dbReference type="ChEBI" id="CHEBI:18420"/>
    </ligand>
</feature>
<dbReference type="Gene3D" id="3.40.50.970">
    <property type="match status" value="2"/>
</dbReference>
<evidence type="ECO:0000256" key="13">
    <source>
        <dbReference type="PIRSR" id="PIRSR605478-3"/>
    </source>
</evidence>
<feature type="binding site" evidence="13">
    <location>
        <position position="69"/>
    </location>
    <ligand>
        <name>thiamine diphosphate</name>
        <dbReference type="ChEBI" id="CHEBI:58937"/>
    </ligand>
</feature>
<dbReference type="InterPro" id="IPR005478">
    <property type="entry name" value="Transketolase_bac-like"/>
</dbReference>
<accession>A0A0R1HVT3</accession>
<evidence type="ECO:0000313" key="18">
    <source>
        <dbReference type="Proteomes" id="UP000050911"/>
    </source>
</evidence>
<feature type="binding site" evidence="14">
    <location>
        <position position="158"/>
    </location>
    <ligand>
        <name>Mg(2+)</name>
        <dbReference type="ChEBI" id="CHEBI:18420"/>
    </ligand>
</feature>
<dbReference type="GO" id="GO:0005829">
    <property type="term" value="C:cytosol"/>
    <property type="evidence" value="ECO:0007669"/>
    <property type="project" value="TreeGrafter"/>
</dbReference>
<dbReference type="FunFam" id="3.40.50.920:FF:000003">
    <property type="entry name" value="Transketolase"/>
    <property type="match status" value="1"/>
</dbReference>
<dbReference type="EC" id="2.2.1.1" evidence="3 10"/>
<feature type="binding site" evidence="12">
    <location>
        <position position="263"/>
    </location>
    <ligand>
        <name>substrate</name>
    </ligand>
</feature>
<evidence type="ECO:0000256" key="15">
    <source>
        <dbReference type="PIRSR" id="PIRSR605478-5"/>
    </source>
</evidence>
<dbReference type="InterPro" id="IPR033247">
    <property type="entry name" value="Transketolase_fam"/>
</dbReference>
<evidence type="ECO:0000256" key="12">
    <source>
        <dbReference type="PIRSR" id="PIRSR605478-2"/>
    </source>
</evidence>
<comment type="cofactor">
    <cofactor evidence="14">
        <name>Mg(2+)</name>
        <dbReference type="ChEBI" id="CHEBI:18420"/>
    </cofactor>
    <text evidence="14">Binds 1 Mg(2+) ion per subunit. Can also utilize other divalent metal cations, such as Ca(2+), Mn(2+) and Co(2+).</text>
</comment>
<dbReference type="PANTHER" id="PTHR43522:SF2">
    <property type="entry name" value="TRANSKETOLASE 1-RELATED"/>
    <property type="match status" value="1"/>
</dbReference>
<dbReference type="STRING" id="1302272.FC96_GL002556"/>
<dbReference type="NCBIfam" id="TIGR00232">
    <property type="entry name" value="tktlase_bact"/>
    <property type="match status" value="1"/>
</dbReference>
<proteinExistence type="inferred from homology"/>
<dbReference type="RefSeq" id="WP_056942921.1">
    <property type="nucleotide sequence ID" value="NZ_AZCX01000009.1"/>
</dbReference>
<evidence type="ECO:0000256" key="5">
    <source>
        <dbReference type="ARBA" id="ARBA00022679"/>
    </source>
</evidence>
<feature type="binding site" evidence="13">
    <location>
        <position position="263"/>
    </location>
    <ligand>
        <name>thiamine diphosphate</name>
        <dbReference type="ChEBI" id="CHEBI:58937"/>
    </ligand>
</feature>
<evidence type="ECO:0000256" key="6">
    <source>
        <dbReference type="ARBA" id="ARBA00022723"/>
    </source>
</evidence>
<dbReference type="GO" id="GO:0046872">
    <property type="term" value="F:metal ion binding"/>
    <property type="evidence" value="ECO:0007669"/>
    <property type="project" value="UniProtKB-KW"/>
</dbReference>
<dbReference type="GO" id="GO:0004802">
    <property type="term" value="F:transketolase activity"/>
    <property type="evidence" value="ECO:0007669"/>
    <property type="project" value="UniProtKB-UniRule"/>
</dbReference>
<comment type="caution">
    <text evidence="17">The sequence shown here is derived from an EMBL/GenBank/DDBJ whole genome shotgun (WGS) entry which is preliminary data.</text>
</comment>
<evidence type="ECO:0000256" key="14">
    <source>
        <dbReference type="PIRSR" id="PIRSR605478-4"/>
    </source>
</evidence>
<feature type="site" description="Important for catalytic activity" evidence="15">
    <location>
        <position position="29"/>
    </location>
</feature>
<evidence type="ECO:0000256" key="2">
    <source>
        <dbReference type="ARBA" id="ARBA00011738"/>
    </source>
</evidence>
<evidence type="ECO:0000256" key="7">
    <source>
        <dbReference type="ARBA" id="ARBA00022842"/>
    </source>
</evidence>
<feature type="binding site" evidence="12">
    <location>
        <position position="355"/>
    </location>
    <ligand>
        <name>substrate</name>
    </ligand>
</feature>
<comment type="catalytic activity">
    <reaction evidence="9">
        <text>D-sedoheptulose 7-phosphate + D-glyceraldehyde 3-phosphate = aldehydo-D-ribose 5-phosphate + D-xylulose 5-phosphate</text>
        <dbReference type="Rhea" id="RHEA:10508"/>
        <dbReference type="ChEBI" id="CHEBI:57483"/>
        <dbReference type="ChEBI" id="CHEBI:57737"/>
        <dbReference type="ChEBI" id="CHEBI:58273"/>
        <dbReference type="ChEBI" id="CHEBI:59776"/>
        <dbReference type="EC" id="2.2.1.1"/>
    </reaction>
</comment>
<evidence type="ECO:0000256" key="9">
    <source>
        <dbReference type="ARBA" id="ARBA00049473"/>
    </source>
</evidence>
<feature type="domain" description="Transketolase-like pyrimidine-binding" evidence="16">
    <location>
        <begin position="352"/>
        <end position="523"/>
    </location>
</feature>
<dbReference type="Pfam" id="PF22613">
    <property type="entry name" value="Transketolase_C_1"/>
    <property type="match status" value="1"/>
</dbReference>
<dbReference type="InterPro" id="IPR005475">
    <property type="entry name" value="Transketolase-like_Pyr-bd"/>
</dbReference>